<dbReference type="Proteomes" id="UP000683213">
    <property type="component" value="Unassembled WGS sequence"/>
</dbReference>
<reference evidence="9" key="1">
    <citation type="journal article" date="2020" name="bioRxiv">
        <title>A rank-normalized archaeal taxonomy based on genome phylogeny resolves widespread incomplete and uneven classifications.</title>
        <authorList>
            <person name="Rinke C."/>
            <person name="Chuvochina M."/>
            <person name="Mussig A.J."/>
            <person name="Chaumeil P.-A."/>
            <person name="Waite D.W."/>
            <person name="Whitman W.B."/>
            <person name="Parks D.H."/>
            <person name="Hugenholtz P."/>
        </authorList>
    </citation>
    <scope>NUCLEOTIDE SEQUENCE [LARGE SCALE GENOMIC DNA]</scope>
</reference>
<reference evidence="8" key="2">
    <citation type="submission" date="2021-03" db="EMBL/GenBank/DDBJ databases">
        <authorList>
            <person name="Jaffe A."/>
        </authorList>
    </citation>
    <scope>NUCLEOTIDE SEQUENCE</scope>
    <source>
        <strain evidence="8">RIFCSPHIGHO2_01_FULL_GW2011_AR10_43_9</strain>
    </source>
</reference>
<dbReference type="InterPro" id="IPR005716">
    <property type="entry name" value="Ribosomal_uS7_euk/arc"/>
</dbReference>
<dbReference type="InterPro" id="IPR036823">
    <property type="entry name" value="Ribosomal_uS7_dom_sf"/>
</dbReference>
<comment type="similarity">
    <text evidence="1">Belongs to the universal ribosomal protein uS7 family.</text>
</comment>
<dbReference type="Proteomes" id="UP000577419">
    <property type="component" value="Unassembled WGS sequence"/>
</dbReference>
<accession>A0A7J4IZC2</accession>
<dbReference type="SUPFAM" id="SSF47973">
    <property type="entry name" value="Ribosomal protein S7"/>
    <property type="match status" value="1"/>
</dbReference>
<keyword evidence="3 7" id="KW-0689">Ribosomal protein</keyword>
<feature type="domain" description="Small ribosomal subunit protein uS7" evidence="6">
    <location>
        <begin position="38"/>
        <end position="199"/>
    </location>
</feature>
<evidence type="ECO:0000256" key="5">
    <source>
        <dbReference type="NCBIfam" id="TIGR01028"/>
    </source>
</evidence>
<comment type="subunit">
    <text evidence="2">Part of the 30S ribosomal subunit.</text>
</comment>
<dbReference type="Pfam" id="PF00177">
    <property type="entry name" value="Ribosomal_S7"/>
    <property type="match status" value="1"/>
</dbReference>
<evidence type="ECO:0000256" key="4">
    <source>
        <dbReference type="ARBA" id="ARBA00023274"/>
    </source>
</evidence>
<dbReference type="PIRSF" id="PIRSF002122">
    <property type="entry name" value="RPS7p_RPS7a_RPS5e_RPS7o"/>
    <property type="match status" value="1"/>
</dbReference>
<evidence type="ECO:0000256" key="1">
    <source>
        <dbReference type="ARBA" id="ARBA00007151"/>
    </source>
</evidence>
<dbReference type="InterPro" id="IPR000235">
    <property type="entry name" value="Ribosomal_uS7"/>
</dbReference>
<dbReference type="GO" id="GO:0015935">
    <property type="term" value="C:small ribosomal subunit"/>
    <property type="evidence" value="ECO:0007669"/>
    <property type="project" value="UniProtKB-UniRule"/>
</dbReference>
<dbReference type="EMBL" id="JAGVWF010000057">
    <property type="protein sequence ID" value="MBS3059568.1"/>
    <property type="molecule type" value="Genomic_DNA"/>
</dbReference>
<dbReference type="AlphaFoldDB" id="A0A7J4IZC2"/>
<dbReference type="EMBL" id="DUFG01000017">
    <property type="protein sequence ID" value="HIH08316.1"/>
    <property type="molecule type" value="Genomic_DNA"/>
</dbReference>
<dbReference type="PANTHER" id="PTHR11205">
    <property type="entry name" value="RIBOSOMAL PROTEIN S7"/>
    <property type="match status" value="1"/>
</dbReference>
<evidence type="ECO:0000313" key="7">
    <source>
        <dbReference type="EMBL" id="HIH08316.1"/>
    </source>
</evidence>
<gene>
    <name evidence="7" type="ORF">HA237_03025</name>
    <name evidence="8" type="ORF">J4224_04055</name>
</gene>
<evidence type="ECO:0000256" key="3">
    <source>
        <dbReference type="ARBA" id="ARBA00022980"/>
    </source>
</evidence>
<name>A0A7J4IZC2_9ARCH</name>
<evidence type="ECO:0000259" key="6">
    <source>
        <dbReference type="Pfam" id="PF00177"/>
    </source>
</evidence>
<reference evidence="8" key="3">
    <citation type="submission" date="2021-05" db="EMBL/GenBank/DDBJ databases">
        <title>Protein family content uncovers lineage relationships and bacterial pathway maintenance mechanisms in DPANN archaea.</title>
        <authorList>
            <person name="Castelle C.J."/>
            <person name="Meheust R."/>
            <person name="Jaffe A.L."/>
            <person name="Seitz K."/>
            <person name="Gong X."/>
            <person name="Baker B.J."/>
            <person name="Banfield J.F."/>
        </authorList>
    </citation>
    <scope>NUCLEOTIDE SEQUENCE</scope>
    <source>
        <strain evidence="8">RIFCSPHIGHO2_01_FULL_GW2011_AR10_43_9</strain>
    </source>
</reference>
<dbReference type="GO" id="GO:0006412">
    <property type="term" value="P:translation"/>
    <property type="evidence" value="ECO:0007669"/>
    <property type="project" value="UniProtKB-UniRule"/>
</dbReference>
<evidence type="ECO:0000256" key="2">
    <source>
        <dbReference type="ARBA" id="ARBA00011458"/>
    </source>
</evidence>
<evidence type="ECO:0000313" key="8">
    <source>
        <dbReference type="EMBL" id="MBS3059568.1"/>
    </source>
</evidence>
<dbReference type="Gene3D" id="1.10.455.10">
    <property type="entry name" value="Ribosomal protein S7 domain"/>
    <property type="match status" value="1"/>
</dbReference>
<protein>
    <recommendedName>
        <fullName evidence="5">30S ribosomal protein S7</fullName>
    </recommendedName>
</protein>
<dbReference type="GO" id="GO:0003735">
    <property type="term" value="F:structural constituent of ribosome"/>
    <property type="evidence" value="ECO:0007669"/>
    <property type="project" value="UniProtKB-UniRule"/>
</dbReference>
<keyword evidence="4" id="KW-0687">Ribonucleoprotein</keyword>
<sequence length="199" mass="22188">MLVFGKYETNEVQLADSTLGNYINLETKKFPHTFGRLAKKRFSKAEISIVERLVNKVMRSGQGKRKLSGKYIRGRGGTGKKIQAMQIVERAFDIVAKETKQNPIQVLVKAIENAGAREDITRIKRGGISYTVSVDVAPLKRVDESLKNIALAAFASSFNKKVSAEEALARELILASKEDNASFSIKRRDEVERIAKSSR</sequence>
<organism evidence="7 9">
    <name type="scientific">Candidatus Iainarchaeum sp</name>
    <dbReference type="NCBI Taxonomy" id="3101447"/>
    <lineage>
        <taxon>Archaea</taxon>
        <taxon>Candidatus Iainarchaeota</taxon>
        <taxon>Candidatus Iainarchaeia</taxon>
        <taxon>Candidatus Iainarchaeales</taxon>
        <taxon>Candidatus Iainarchaeaceae</taxon>
        <taxon>Candidatus Iainarchaeum</taxon>
    </lineage>
</organism>
<evidence type="ECO:0000313" key="9">
    <source>
        <dbReference type="Proteomes" id="UP000577419"/>
    </source>
</evidence>
<dbReference type="NCBIfam" id="NF003106">
    <property type="entry name" value="PRK04027.1"/>
    <property type="match status" value="1"/>
</dbReference>
<dbReference type="InterPro" id="IPR023798">
    <property type="entry name" value="Ribosomal_uS7_dom"/>
</dbReference>
<dbReference type="NCBIfam" id="TIGR01028">
    <property type="entry name" value="uS7_euk_arch"/>
    <property type="match status" value="1"/>
</dbReference>
<comment type="caution">
    <text evidence="7">The sequence shown here is derived from an EMBL/GenBank/DDBJ whole genome shotgun (WGS) entry which is preliminary data.</text>
</comment>
<proteinExistence type="inferred from homology"/>